<dbReference type="InterPro" id="IPR056221">
    <property type="entry name" value="Tle3_ab_dom"/>
</dbReference>
<dbReference type="SUPFAM" id="SSF53474">
    <property type="entry name" value="alpha/beta-Hydrolases"/>
    <property type="match status" value="1"/>
</dbReference>
<name>A0ABD6Q2T4_9BURK</name>
<protein>
    <recommendedName>
        <fullName evidence="6">DUF3274 domain-containing protein</fullName>
    </recommendedName>
</protein>
<dbReference type="InterPro" id="IPR021692">
    <property type="entry name" value="Tle3_C"/>
</dbReference>
<feature type="region of interest" description="Disordered" evidence="1">
    <location>
        <begin position="202"/>
        <end position="251"/>
    </location>
</feature>
<accession>A0ABD6Q2T4</accession>
<evidence type="ECO:0000259" key="2">
    <source>
        <dbReference type="Pfam" id="PF11678"/>
    </source>
</evidence>
<feature type="compositionally biased region" description="Acidic residues" evidence="1">
    <location>
        <begin position="497"/>
        <end position="506"/>
    </location>
</feature>
<evidence type="ECO:0000313" key="5">
    <source>
        <dbReference type="Proteomes" id="UP000183667"/>
    </source>
</evidence>
<feature type="region of interest" description="Disordered" evidence="1">
    <location>
        <begin position="494"/>
        <end position="528"/>
    </location>
</feature>
<gene>
    <name evidence="4" type="ORF">BGV66_16815</name>
</gene>
<sequence>MKRTGSPGSYDYPSYSFKSPGENKEGTYYWGGGPFQNGTTALNMSWHKGFDPKVLGVVDIGSPHINPERDRPLNEAPERTYYVNASKRLAKLIDTIYGKYRDDTVAVVSHSQGTMVAALAMLYVERVPDTLFLCNSPYCFEDKVIDGVTMGNEAPTARSRVRTFFNILDLFKASQSDSARKTTEKQLEGVGGWLNIRTQERTDGQAASTAGEADGPGNDPASSTECEPGARMKWSPSVPTEQPVPGQEDHRNHGRLFVYCSPHDRVMGSTPLKSIGWKGVDYWLPDPNTPQGKVEPFKKYAGVLFQRQFMRAYPVGGTPDQGDGPGTPRHPTDGRPLWIPPSPKVAGLIDEMASIGKDEKIYVNGPRVPNPMSADLMYDFNEDLDPDPSKRKKLSKTEDFKYYKELLYEKLKWVDDEPNPYDKRPRRRRQTDAEIKHELDTTDVIPTNHSTIFSHLEGELARRILAYDLPIGRADSFSNRTFWKQLIKQADWLEPGSDAEYEQGGDFEDKSPPPPGVDPETRKVAQEDIERVRRLYGLSRPEFDREA</sequence>
<feature type="domain" description="T6SS Tle3 phospholipase effector alpha/beta" evidence="3">
    <location>
        <begin position="19"/>
        <end position="280"/>
    </location>
</feature>
<evidence type="ECO:0000313" key="4">
    <source>
        <dbReference type="EMBL" id="OJA46497.1"/>
    </source>
</evidence>
<dbReference type="EMBL" id="MEAU01000023">
    <property type="protein sequence ID" value="OJA46497.1"/>
    <property type="molecule type" value="Genomic_DNA"/>
</dbReference>
<organism evidence="4 5">
    <name type="scientific">Burkholderia ubonensis</name>
    <dbReference type="NCBI Taxonomy" id="101571"/>
    <lineage>
        <taxon>Bacteria</taxon>
        <taxon>Pseudomonadati</taxon>
        <taxon>Pseudomonadota</taxon>
        <taxon>Betaproteobacteria</taxon>
        <taxon>Burkholderiales</taxon>
        <taxon>Burkholderiaceae</taxon>
        <taxon>Burkholderia</taxon>
        <taxon>Burkholderia cepacia complex</taxon>
    </lineage>
</organism>
<feature type="domain" description="Antibacterial effector protein Tle3 C-terminal" evidence="2">
    <location>
        <begin position="428"/>
        <end position="492"/>
    </location>
</feature>
<feature type="region of interest" description="Disordered" evidence="1">
    <location>
        <begin position="317"/>
        <end position="340"/>
    </location>
</feature>
<evidence type="ECO:0000256" key="1">
    <source>
        <dbReference type="SAM" id="MobiDB-lite"/>
    </source>
</evidence>
<evidence type="ECO:0008006" key="6">
    <source>
        <dbReference type="Google" id="ProtNLM"/>
    </source>
</evidence>
<dbReference type="Pfam" id="PF24322">
    <property type="entry name" value="Tle3"/>
    <property type="match status" value="1"/>
</dbReference>
<dbReference type="Proteomes" id="UP000183667">
    <property type="component" value="Unassembled WGS sequence"/>
</dbReference>
<proteinExistence type="predicted"/>
<dbReference type="InterPro" id="IPR029058">
    <property type="entry name" value="AB_hydrolase_fold"/>
</dbReference>
<reference evidence="5" key="1">
    <citation type="submission" date="2016-08" db="EMBL/GenBank/DDBJ databases">
        <title>Population biology and virulence potential of Burkholderia ubonensis.</title>
        <authorList>
            <person name="Price E.P."/>
            <person name="Currie B.J."/>
            <person name="Wagner D.M."/>
        </authorList>
    </citation>
    <scope>NUCLEOTIDE SEQUENCE [LARGE SCALE GENOMIC DNA]</scope>
    <source>
        <strain evidence="5">MSMB0103</strain>
    </source>
</reference>
<dbReference type="AlphaFoldDB" id="A0ABD6Q2T4"/>
<dbReference type="Pfam" id="PF11678">
    <property type="entry name" value="Tle3_C"/>
    <property type="match status" value="1"/>
</dbReference>
<feature type="compositionally biased region" description="Basic and acidic residues" evidence="1">
    <location>
        <begin position="519"/>
        <end position="528"/>
    </location>
</feature>
<comment type="caution">
    <text evidence="4">The sequence shown here is derived from an EMBL/GenBank/DDBJ whole genome shotgun (WGS) entry which is preliminary data.</text>
</comment>
<evidence type="ECO:0000259" key="3">
    <source>
        <dbReference type="Pfam" id="PF24322"/>
    </source>
</evidence>